<evidence type="ECO:0000313" key="2">
    <source>
        <dbReference type="Proteomes" id="UP000320766"/>
    </source>
</evidence>
<dbReference type="Proteomes" id="UP000320766">
    <property type="component" value="Unassembled WGS sequence"/>
</dbReference>
<name>A0A520KYH2_9EURY</name>
<protein>
    <recommendedName>
        <fullName evidence="3">Zn-ribbon containing protein</fullName>
    </recommendedName>
</protein>
<organism evidence="1 2">
    <name type="scientific">Candidatus Methanolliviera hydrocarbonicum</name>
    <dbReference type="NCBI Taxonomy" id="2491085"/>
    <lineage>
        <taxon>Archaea</taxon>
        <taxon>Methanobacteriati</taxon>
        <taxon>Methanobacteriota</taxon>
        <taxon>Candidatus Methanoliparia</taxon>
        <taxon>Candidatus Methanoliparales</taxon>
        <taxon>Candidatus Methanollivieraceae</taxon>
        <taxon>Candidatus Methanolliviera</taxon>
    </lineage>
</organism>
<proteinExistence type="predicted"/>
<dbReference type="AlphaFoldDB" id="A0A520KYH2"/>
<comment type="caution">
    <text evidence="1">The sequence shown here is derived from an EMBL/GenBank/DDBJ whole genome shotgun (WGS) entry which is preliminary data.</text>
</comment>
<dbReference type="Pfam" id="PF09845">
    <property type="entry name" value="OapC"/>
    <property type="match status" value="1"/>
</dbReference>
<evidence type="ECO:0008006" key="3">
    <source>
        <dbReference type="Google" id="ProtNLM"/>
    </source>
</evidence>
<evidence type="ECO:0000313" key="1">
    <source>
        <dbReference type="EMBL" id="RZN72208.1"/>
    </source>
</evidence>
<accession>A0A520KYH2</accession>
<gene>
    <name evidence="1" type="ORF">EF807_01730</name>
</gene>
<dbReference type="InterPro" id="IPR018645">
    <property type="entry name" value="OapC-like"/>
</dbReference>
<dbReference type="EMBL" id="RXIL01000031">
    <property type="protein sequence ID" value="RZN72208.1"/>
    <property type="molecule type" value="Genomic_DNA"/>
</dbReference>
<sequence length="107" mass="12202">MPHRCARCGRVYEDGDPEMLKGCSCGGKKFFYVKGIKNLEDVISEIDVVDESDTEDEGKEHVESIKMLNDGSYNLNLDLLLRRDEIIIEKKDGSYALHLPSFFKKKS</sequence>
<reference evidence="1 2" key="1">
    <citation type="journal article" date="2019" name="Nat. Microbiol.">
        <title>Wide diversity of methane and short-chain alkane metabolisms in uncultured archaea.</title>
        <authorList>
            <person name="Borrel G."/>
            <person name="Adam P.S."/>
            <person name="McKay L.J."/>
            <person name="Chen L.X."/>
            <person name="Sierra-Garcia I.N."/>
            <person name="Sieber C.M."/>
            <person name="Letourneur Q."/>
            <person name="Ghozlane A."/>
            <person name="Andersen G.L."/>
            <person name="Li W.J."/>
            <person name="Hallam S.J."/>
            <person name="Muyzer G."/>
            <person name="de Oliveira V.M."/>
            <person name="Inskeep W.P."/>
            <person name="Banfield J.F."/>
            <person name="Gribaldo S."/>
        </authorList>
    </citation>
    <scope>NUCLEOTIDE SEQUENCE [LARGE SCALE GENOMIC DNA]</scope>
    <source>
        <strain evidence="1">NM1b</strain>
    </source>
</reference>